<evidence type="ECO:0000313" key="2">
    <source>
        <dbReference type="EMBL" id="KAF6756379.1"/>
    </source>
</evidence>
<accession>A0A8H6M805</accession>
<keyword evidence="3" id="KW-1185">Reference proteome</keyword>
<gene>
    <name evidence="2" type="ORF">DFP72DRAFT_894034</name>
</gene>
<comment type="caution">
    <text evidence="2">The sequence shown here is derived from an EMBL/GenBank/DDBJ whole genome shotgun (WGS) entry which is preliminary data.</text>
</comment>
<sequence length="290" mass="33299">MYKTDPPNLALLLPLYIPGLSYLSPHRVASSSCAIDMSASWYMQTAFLPLRKKLKVSPITTRKTTSGMSAEDDDSTHDNIESLDFDDSDEETKSYISSPSASQKAEEELDLQALLFAMDPKNYVEDDFDYSAWDLTPEEERYFPKGFTRSLLPEYRLKKTKPLDTALLLLLYAQQPQPRVFDPCSGTCLAPNCCELDWDVDSDNESEFPRDPNCSPERYAKMGWRRWAEAELTRIEEPDAPWSRAMQVLVAEREAVCKGKDEDWVMESHFRWYKDANKEAKELAEQELSV</sequence>
<protein>
    <submittedName>
        <fullName evidence="2">Uncharacterized protein</fullName>
    </submittedName>
</protein>
<organism evidence="2 3">
    <name type="scientific">Ephemerocybe angulata</name>
    <dbReference type="NCBI Taxonomy" id="980116"/>
    <lineage>
        <taxon>Eukaryota</taxon>
        <taxon>Fungi</taxon>
        <taxon>Dikarya</taxon>
        <taxon>Basidiomycota</taxon>
        <taxon>Agaricomycotina</taxon>
        <taxon>Agaricomycetes</taxon>
        <taxon>Agaricomycetidae</taxon>
        <taxon>Agaricales</taxon>
        <taxon>Agaricineae</taxon>
        <taxon>Psathyrellaceae</taxon>
        <taxon>Ephemerocybe</taxon>
    </lineage>
</organism>
<evidence type="ECO:0000256" key="1">
    <source>
        <dbReference type="SAM" id="MobiDB-lite"/>
    </source>
</evidence>
<dbReference type="EMBL" id="JACGCI010000026">
    <property type="protein sequence ID" value="KAF6756379.1"/>
    <property type="molecule type" value="Genomic_DNA"/>
</dbReference>
<reference evidence="2 3" key="1">
    <citation type="submission" date="2020-07" db="EMBL/GenBank/DDBJ databases">
        <title>Comparative genomics of pyrophilous fungi reveals a link between fire events and developmental genes.</title>
        <authorList>
            <consortium name="DOE Joint Genome Institute"/>
            <person name="Steindorff A.S."/>
            <person name="Carver A."/>
            <person name="Calhoun S."/>
            <person name="Stillman K."/>
            <person name="Liu H."/>
            <person name="Lipzen A."/>
            <person name="Pangilinan J."/>
            <person name="Labutti K."/>
            <person name="Bruns T.D."/>
            <person name="Grigoriev I.V."/>
        </authorList>
    </citation>
    <scope>NUCLEOTIDE SEQUENCE [LARGE SCALE GENOMIC DNA]</scope>
    <source>
        <strain evidence="2 3">CBS 144469</strain>
    </source>
</reference>
<dbReference type="AlphaFoldDB" id="A0A8H6M805"/>
<evidence type="ECO:0000313" key="3">
    <source>
        <dbReference type="Proteomes" id="UP000521943"/>
    </source>
</evidence>
<proteinExistence type="predicted"/>
<feature type="region of interest" description="Disordered" evidence="1">
    <location>
        <begin position="61"/>
        <end position="104"/>
    </location>
</feature>
<dbReference type="Proteomes" id="UP000521943">
    <property type="component" value="Unassembled WGS sequence"/>
</dbReference>
<feature type="compositionally biased region" description="Acidic residues" evidence="1">
    <location>
        <begin position="70"/>
        <end position="90"/>
    </location>
</feature>
<feature type="compositionally biased region" description="Polar residues" evidence="1">
    <location>
        <begin position="94"/>
        <end position="103"/>
    </location>
</feature>
<name>A0A8H6M805_9AGAR</name>